<evidence type="ECO:0000313" key="10">
    <source>
        <dbReference type="EMBL" id="MFD1539419.1"/>
    </source>
</evidence>
<dbReference type="GO" id="GO:0005524">
    <property type="term" value="F:ATP binding"/>
    <property type="evidence" value="ECO:0007669"/>
    <property type="project" value="UniProtKB-KW"/>
</dbReference>
<dbReference type="InterPro" id="IPR003439">
    <property type="entry name" value="ABC_transporter-like_ATP-bd"/>
</dbReference>
<keyword evidence="3" id="KW-0547">Nucleotide-binding</keyword>
<keyword evidence="5 7" id="KW-1133">Transmembrane helix</keyword>
<evidence type="ECO:0000256" key="7">
    <source>
        <dbReference type="SAM" id="Phobius"/>
    </source>
</evidence>
<sequence length="619" mass="67044">MDLYRSCFLFPVWVRHMDDPIRDQRVSIRGLATVFGLAVRAGPQLLVPYGLAVVSQAAIPVTVAWLTKLALDRVAGGGSLTGVIVGFAVTALVAAVLPACERFLKNELERRIALLAQDRLFEVVERFVGIKRFEDPHFLDRLSLAHQSGGMTPGLVVSGVLAVARGLVTVTGFIGALMAVSRWLAVAVLAAAIPALLAEWQLSRKRAALMWRIGPLERREIFYRLLLTSVEAAKEIRLFGTGSYFRHRMSAERRSADAERRGMDVRELAVQVALGFISAAVTVACLGWTLLAAGQGRVTVGDVALLAGAVAGVQATVVLLINELMMAHQQLLAFSHYLAVTRSVPDLVVAAQPLKAGPLRTGIEFRGVWFRYSPDHPWALKDLSFTIPAGMSVALIGRNGAGKSTLVKLLCRLYDPDRGTILWDGIDVRDLDPASLRRRIGTVFQDYMQYDLTAAENIGIGDLGSDRQAIERAAARAGVHERLASLPSGYDTPLTRIFFGLSDGDGDGVVLSGGQWQRLALARALLRDQADLLVLDEPSSGLDAVAEVEIHTALRTHRSGLTSLLISHRLSAVRDADLLIVLEEGEVVERGDHSSLLAAKGVYARLFTLQANGYQDSSS</sequence>
<dbReference type="Gene3D" id="3.40.50.300">
    <property type="entry name" value="P-loop containing nucleotide triphosphate hydrolases"/>
    <property type="match status" value="1"/>
</dbReference>
<dbReference type="RefSeq" id="WP_308127124.1">
    <property type="nucleotide sequence ID" value="NZ_JAHKRM010000012.1"/>
</dbReference>
<evidence type="ECO:0000256" key="1">
    <source>
        <dbReference type="ARBA" id="ARBA00004651"/>
    </source>
</evidence>
<comment type="subcellular location">
    <subcellularLocation>
        <location evidence="1">Cell membrane</location>
        <topology evidence="1">Multi-pass membrane protein</topology>
    </subcellularLocation>
</comment>
<evidence type="ECO:0000259" key="9">
    <source>
        <dbReference type="PROSITE" id="PS50929"/>
    </source>
</evidence>
<protein>
    <submittedName>
        <fullName evidence="10">ABC transporter ATP-binding protein</fullName>
    </submittedName>
</protein>
<dbReference type="SUPFAM" id="SSF52540">
    <property type="entry name" value="P-loop containing nucleoside triphosphate hydrolases"/>
    <property type="match status" value="1"/>
</dbReference>
<dbReference type="PROSITE" id="PS00211">
    <property type="entry name" value="ABC_TRANSPORTER_1"/>
    <property type="match status" value="1"/>
</dbReference>
<dbReference type="Gene3D" id="1.20.1560.10">
    <property type="entry name" value="ABC transporter type 1, transmembrane domain"/>
    <property type="match status" value="1"/>
</dbReference>
<dbReference type="InterPro" id="IPR003593">
    <property type="entry name" value="AAA+_ATPase"/>
</dbReference>
<keyword evidence="4 10" id="KW-0067">ATP-binding</keyword>
<dbReference type="EMBL" id="JBHUCM010000017">
    <property type="protein sequence ID" value="MFD1539419.1"/>
    <property type="molecule type" value="Genomic_DNA"/>
</dbReference>
<dbReference type="Proteomes" id="UP001597097">
    <property type="component" value="Unassembled WGS sequence"/>
</dbReference>
<evidence type="ECO:0000256" key="6">
    <source>
        <dbReference type="ARBA" id="ARBA00023136"/>
    </source>
</evidence>
<keyword evidence="11" id="KW-1185">Reference proteome</keyword>
<feature type="transmembrane region" description="Helical" evidence="7">
    <location>
        <begin position="183"/>
        <end position="202"/>
    </location>
</feature>
<dbReference type="InterPro" id="IPR011527">
    <property type="entry name" value="ABC1_TM_dom"/>
</dbReference>
<feature type="transmembrane region" description="Helical" evidence="7">
    <location>
        <begin position="155"/>
        <end position="177"/>
    </location>
</feature>
<keyword evidence="2 7" id="KW-0812">Transmembrane</keyword>
<organism evidence="10 11">
    <name type="scientific">Nonomuraea guangzhouensis</name>
    <dbReference type="NCBI Taxonomy" id="1291555"/>
    <lineage>
        <taxon>Bacteria</taxon>
        <taxon>Bacillati</taxon>
        <taxon>Actinomycetota</taxon>
        <taxon>Actinomycetes</taxon>
        <taxon>Streptosporangiales</taxon>
        <taxon>Streptosporangiaceae</taxon>
        <taxon>Nonomuraea</taxon>
    </lineage>
</organism>
<evidence type="ECO:0000259" key="8">
    <source>
        <dbReference type="PROSITE" id="PS50893"/>
    </source>
</evidence>
<dbReference type="InterPro" id="IPR017871">
    <property type="entry name" value="ABC_transporter-like_CS"/>
</dbReference>
<dbReference type="PROSITE" id="PS50929">
    <property type="entry name" value="ABC_TM1F"/>
    <property type="match status" value="1"/>
</dbReference>
<proteinExistence type="predicted"/>
<comment type="caution">
    <text evidence="10">The sequence shown here is derived from an EMBL/GenBank/DDBJ whole genome shotgun (WGS) entry which is preliminary data.</text>
</comment>
<evidence type="ECO:0000313" key="11">
    <source>
        <dbReference type="Proteomes" id="UP001597097"/>
    </source>
</evidence>
<gene>
    <name evidence="10" type="ORF">ACFSJ0_20355</name>
</gene>
<feature type="domain" description="ABC transporter" evidence="8">
    <location>
        <begin position="363"/>
        <end position="609"/>
    </location>
</feature>
<feature type="domain" description="ABC transmembrane type-1" evidence="9">
    <location>
        <begin position="51"/>
        <end position="329"/>
    </location>
</feature>
<name>A0ABW4GAD9_9ACTN</name>
<dbReference type="InterPro" id="IPR039421">
    <property type="entry name" value="Type_1_exporter"/>
</dbReference>
<reference evidence="11" key="1">
    <citation type="journal article" date="2019" name="Int. J. Syst. Evol. Microbiol.">
        <title>The Global Catalogue of Microorganisms (GCM) 10K type strain sequencing project: providing services to taxonomists for standard genome sequencing and annotation.</title>
        <authorList>
            <consortium name="The Broad Institute Genomics Platform"/>
            <consortium name="The Broad Institute Genome Sequencing Center for Infectious Disease"/>
            <person name="Wu L."/>
            <person name="Ma J."/>
        </authorList>
    </citation>
    <scope>NUCLEOTIDE SEQUENCE [LARGE SCALE GENOMIC DNA]</scope>
    <source>
        <strain evidence="11">CGMCC 1.15399</strain>
    </source>
</reference>
<feature type="transmembrane region" description="Helical" evidence="7">
    <location>
        <begin position="303"/>
        <end position="321"/>
    </location>
</feature>
<dbReference type="InterPro" id="IPR036640">
    <property type="entry name" value="ABC1_TM_sf"/>
</dbReference>
<evidence type="ECO:0000256" key="3">
    <source>
        <dbReference type="ARBA" id="ARBA00022741"/>
    </source>
</evidence>
<feature type="transmembrane region" description="Helical" evidence="7">
    <location>
        <begin position="46"/>
        <end position="67"/>
    </location>
</feature>
<evidence type="ECO:0000256" key="2">
    <source>
        <dbReference type="ARBA" id="ARBA00022692"/>
    </source>
</evidence>
<accession>A0ABW4GAD9</accession>
<dbReference type="PANTHER" id="PTHR24221:SF654">
    <property type="entry name" value="ATP-BINDING CASSETTE SUB-FAMILY B MEMBER 6"/>
    <property type="match status" value="1"/>
</dbReference>
<dbReference type="InterPro" id="IPR027417">
    <property type="entry name" value="P-loop_NTPase"/>
</dbReference>
<keyword evidence="6 7" id="KW-0472">Membrane</keyword>
<dbReference type="PANTHER" id="PTHR24221">
    <property type="entry name" value="ATP-BINDING CASSETTE SUB-FAMILY B"/>
    <property type="match status" value="1"/>
</dbReference>
<feature type="transmembrane region" description="Helical" evidence="7">
    <location>
        <begin position="79"/>
        <end position="100"/>
    </location>
</feature>
<dbReference type="Pfam" id="PF00005">
    <property type="entry name" value="ABC_tran"/>
    <property type="match status" value="1"/>
</dbReference>
<dbReference type="SUPFAM" id="SSF90123">
    <property type="entry name" value="ABC transporter transmembrane region"/>
    <property type="match status" value="1"/>
</dbReference>
<dbReference type="PROSITE" id="PS50893">
    <property type="entry name" value="ABC_TRANSPORTER_2"/>
    <property type="match status" value="1"/>
</dbReference>
<evidence type="ECO:0000256" key="4">
    <source>
        <dbReference type="ARBA" id="ARBA00022840"/>
    </source>
</evidence>
<feature type="transmembrane region" description="Helical" evidence="7">
    <location>
        <begin position="268"/>
        <end position="291"/>
    </location>
</feature>
<evidence type="ECO:0000256" key="5">
    <source>
        <dbReference type="ARBA" id="ARBA00022989"/>
    </source>
</evidence>
<dbReference type="SMART" id="SM00382">
    <property type="entry name" value="AAA"/>
    <property type="match status" value="1"/>
</dbReference>